<dbReference type="KEGG" id="mgg:MPLG2_2360"/>
<dbReference type="AlphaFoldDB" id="A0A2N9JH20"/>
<dbReference type="EMBL" id="LT985188">
    <property type="protein sequence ID" value="SPD87390.1"/>
    <property type="molecule type" value="Genomic_DNA"/>
</dbReference>
<dbReference type="PROSITE" id="PS51625">
    <property type="entry name" value="SAM_MT_TRMB"/>
    <property type="match status" value="1"/>
</dbReference>
<dbReference type="GO" id="GO:0008176">
    <property type="term" value="F:tRNA (guanine(46)-N7)-methyltransferase activity"/>
    <property type="evidence" value="ECO:0007669"/>
    <property type="project" value="UniProtKB-UniRule"/>
</dbReference>
<proteinExistence type="inferred from homology"/>
<comment type="caution">
    <text evidence="7">Lacks conserved residue(s) required for the propagation of feature annotation.</text>
</comment>
<dbReference type="RefSeq" id="WP_105186132.1">
    <property type="nucleotide sequence ID" value="NZ_BAAAGO010000021.1"/>
</dbReference>
<evidence type="ECO:0000313" key="8">
    <source>
        <dbReference type="EMBL" id="SPD87390.1"/>
    </source>
</evidence>
<feature type="binding site" evidence="7">
    <location>
        <position position="70"/>
    </location>
    <ligand>
        <name>S-adenosyl-L-methionine</name>
        <dbReference type="ChEBI" id="CHEBI:59789"/>
    </ligand>
</feature>
<evidence type="ECO:0000256" key="1">
    <source>
        <dbReference type="ARBA" id="ARBA00000142"/>
    </source>
</evidence>
<evidence type="ECO:0000256" key="4">
    <source>
        <dbReference type="ARBA" id="ARBA00022679"/>
    </source>
</evidence>
<dbReference type="InterPro" id="IPR055361">
    <property type="entry name" value="tRNA_methyltr_TrmB_bact"/>
</dbReference>
<keyword evidence="6 7" id="KW-0819">tRNA processing</keyword>
<keyword evidence="9" id="KW-1185">Reference proteome</keyword>
<dbReference type="OrthoDB" id="9802090at2"/>
<name>A0A2N9JH20_9ACTN</name>
<keyword evidence="3 7" id="KW-0489">Methyltransferase</keyword>
<dbReference type="EC" id="2.1.1.33" evidence="7"/>
<comment type="pathway">
    <text evidence="7">tRNA modification; N(7)-methylguanine-tRNA biosynthesis.</text>
</comment>
<dbReference type="Proteomes" id="UP000238164">
    <property type="component" value="Chromosome 1"/>
</dbReference>
<evidence type="ECO:0000256" key="3">
    <source>
        <dbReference type="ARBA" id="ARBA00022603"/>
    </source>
</evidence>
<dbReference type="HAMAP" id="MF_01057">
    <property type="entry name" value="tRNA_methyltr_TrmB"/>
    <property type="match status" value="1"/>
</dbReference>
<dbReference type="Pfam" id="PF02390">
    <property type="entry name" value="Methyltransf_4"/>
    <property type="match status" value="1"/>
</dbReference>
<dbReference type="UniPathway" id="UPA00989"/>
<keyword evidence="4 7" id="KW-0808">Transferase</keyword>
<feature type="binding site" evidence="7">
    <location>
        <begin position="216"/>
        <end position="219"/>
    </location>
    <ligand>
        <name>substrate</name>
    </ligand>
</feature>
<evidence type="ECO:0000256" key="5">
    <source>
        <dbReference type="ARBA" id="ARBA00022691"/>
    </source>
</evidence>
<keyword evidence="5 7" id="KW-0949">S-adenosyl-L-methionine</keyword>
<comment type="catalytic activity">
    <reaction evidence="1 7">
        <text>guanosine(46) in tRNA + S-adenosyl-L-methionine = N(7)-methylguanosine(46) in tRNA + S-adenosyl-L-homocysteine</text>
        <dbReference type="Rhea" id="RHEA:42708"/>
        <dbReference type="Rhea" id="RHEA-COMP:10188"/>
        <dbReference type="Rhea" id="RHEA-COMP:10189"/>
        <dbReference type="ChEBI" id="CHEBI:57856"/>
        <dbReference type="ChEBI" id="CHEBI:59789"/>
        <dbReference type="ChEBI" id="CHEBI:74269"/>
        <dbReference type="ChEBI" id="CHEBI:74480"/>
        <dbReference type="EC" id="2.1.1.33"/>
    </reaction>
</comment>
<comment type="similarity">
    <text evidence="7">Belongs to the class I-like SAM-binding methyltransferase superfamily. TrmB family.</text>
</comment>
<dbReference type="CDD" id="cd02440">
    <property type="entry name" value="AdoMet_MTases"/>
    <property type="match status" value="1"/>
</dbReference>
<feature type="binding site" evidence="7">
    <location>
        <position position="95"/>
    </location>
    <ligand>
        <name>S-adenosyl-L-methionine</name>
        <dbReference type="ChEBI" id="CHEBI:59789"/>
    </ligand>
</feature>
<sequence>MDEPRPRVQREVVSFVRRSARMNPSQAKAWSERQHWVVPVPPRETSTSVAPDAHVDWVAAFGREAPLVVELGGGTGDVIAAVAARHPERDFIGFEVFEPAVASTLSKCARAGVTNVRMVVADGVDGLGTLIDDGTVTELWTFFPDPWHKKRHHKRRLVSTGFADLVAAKLAPHGRWRLATDWADYAEAMRETLDDHPRLVNCHDGWAPRWQDRPRTKYEQKGGDAGRTIYDLCYRLGEGGCT</sequence>
<evidence type="ECO:0000256" key="6">
    <source>
        <dbReference type="ARBA" id="ARBA00022694"/>
    </source>
</evidence>
<dbReference type="PANTHER" id="PTHR23417">
    <property type="entry name" value="3-DEOXY-D-MANNO-OCTULOSONIC-ACID TRANSFERASE/TRNA GUANINE-N 7 - -METHYLTRANSFERASE"/>
    <property type="match status" value="1"/>
</dbReference>
<organism evidence="8 9">
    <name type="scientific">Micropruina glycogenica</name>
    <dbReference type="NCBI Taxonomy" id="75385"/>
    <lineage>
        <taxon>Bacteria</taxon>
        <taxon>Bacillati</taxon>
        <taxon>Actinomycetota</taxon>
        <taxon>Actinomycetes</taxon>
        <taxon>Propionibacteriales</taxon>
        <taxon>Nocardioidaceae</taxon>
        <taxon>Micropruina</taxon>
    </lineage>
</organism>
<dbReference type="InterPro" id="IPR029063">
    <property type="entry name" value="SAM-dependent_MTases_sf"/>
</dbReference>
<evidence type="ECO:0000313" key="9">
    <source>
        <dbReference type="Proteomes" id="UP000238164"/>
    </source>
</evidence>
<reference evidence="8 9" key="1">
    <citation type="submission" date="2018-02" db="EMBL/GenBank/DDBJ databases">
        <authorList>
            <person name="Cohen D.B."/>
            <person name="Kent A.D."/>
        </authorList>
    </citation>
    <scope>NUCLEOTIDE SEQUENCE [LARGE SCALE GENOMIC DNA]</scope>
    <source>
        <strain evidence="8">1</strain>
    </source>
</reference>
<feature type="binding site" evidence="7">
    <location>
        <position position="122"/>
    </location>
    <ligand>
        <name>S-adenosyl-L-methionine</name>
        <dbReference type="ChEBI" id="CHEBI:59789"/>
    </ligand>
</feature>
<feature type="binding site" evidence="7">
    <location>
        <position position="181"/>
    </location>
    <ligand>
        <name>substrate</name>
    </ligand>
</feature>
<gene>
    <name evidence="7 8" type="primary">trmB</name>
    <name evidence="8" type="ORF">MPLG2_2360</name>
</gene>
<protein>
    <recommendedName>
        <fullName evidence="7">tRNA (guanine-N(7)-)-methyltransferase</fullName>
        <ecNumber evidence="7">2.1.1.33</ecNumber>
    </recommendedName>
    <alternativeName>
        <fullName evidence="7">tRNA (guanine(46)-N(7))-methyltransferase</fullName>
    </alternativeName>
    <alternativeName>
        <fullName evidence="7">tRNA(m7G46)-methyltransferase</fullName>
    </alternativeName>
</protein>
<comment type="function">
    <text evidence="2 7">Catalyzes the formation of N(7)-methylguanine at position 46 (m7G46) in tRNA.</text>
</comment>
<feature type="binding site" evidence="7">
    <location>
        <position position="149"/>
    </location>
    <ligand>
        <name>substrate</name>
    </ligand>
</feature>
<evidence type="ECO:0000256" key="7">
    <source>
        <dbReference type="HAMAP-Rule" id="MF_01057"/>
    </source>
</evidence>
<dbReference type="GO" id="GO:0043527">
    <property type="term" value="C:tRNA methyltransferase complex"/>
    <property type="evidence" value="ECO:0007669"/>
    <property type="project" value="TreeGrafter"/>
</dbReference>
<evidence type="ECO:0000256" key="2">
    <source>
        <dbReference type="ARBA" id="ARBA00003015"/>
    </source>
</evidence>
<dbReference type="SUPFAM" id="SSF53335">
    <property type="entry name" value="S-adenosyl-L-methionine-dependent methyltransferases"/>
    <property type="match status" value="1"/>
</dbReference>
<accession>A0A2N9JH20</accession>
<dbReference type="InterPro" id="IPR003358">
    <property type="entry name" value="tRNA_(Gua-N-7)_MeTrfase_Trmb"/>
</dbReference>
<dbReference type="Gene3D" id="3.40.50.150">
    <property type="entry name" value="Vaccinia Virus protein VP39"/>
    <property type="match status" value="1"/>
</dbReference>
<feature type="binding site" evidence="7">
    <location>
        <position position="145"/>
    </location>
    <ligand>
        <name>S-adenosyl-L-methionine</name>
        <dbReference type="ChEBI" id="CHEBI:59789"/>
    </ligand>
</feature>
<dbReference type="PANTHER" id="PTHR23417:SF14">
    <property type="entry name" value="PENTACOTRIPEPTIDE-REPEAT REGION OF PRORP DOMAIN-CONTAINING PROTEIN"/>
    <property type="match status" value="1"/>
</dbReference>
<dbReference type="NCBIfam" id="TIGR00091">
    <property type="entry name" value="tRNA (guanosine(46)-N7)-methyltransferase TrmB"/>
    <property type="match status" value="1"/>
</dbReference>